<evidence type="ECO:0000313" key="2">
    <source>
        <dbReference type="EMBL" id="PMD05055.1"/>
    </source>
</evidence>
<dbReference type="InterPro" id="IPR033932">
    <property type="entry name" value="YtcJ-like"/>
</dbReference>
<gene>
    <name evidence="2" type="ORF">CJ199_08135</name>
</gene>
<dbReference type="PANTHER" id="PTHR22642:SF2">
    <property type="entry name" value="PROTEIN LONG AFTER FAR-RED 3"/>
    <property type="match status" value="1"/>
</dbReference>
<comment type="caution">
    <text evidence="2">The sequence shown here is derived from an EMBL/GenBank/DDBJ whole genome shotgun (WGS) entry which is preliminary data.</text>
</comment>
<protein>
    <submittedName>
        <fullName evidence="2">Amidohydrolase</fullName>
    </submittedName>
</protein>
<dbReference type="Pfam" id="PF07969">
    <property type="entry name" value="Amidohydro_3"/>
    <property type="match status" value="1"/>
</dbReference>
<dbReference type="Gene3D" id="2.30.40.10">
    <property type="entry name" value="Urease, subunit C, domain 1"/>
    <property type="match status" value="1"/>
</dbReference>
<evidence type="ECO:0000259" key="1">
    <source>
        <dbReference type="Pfam" id="PF07969"/>
    </source>
</evidence>
<sequence>MKLDALITNASVKTLDPSRPQASTIGIYDGKIVGLDDEIAGLTAHENVDAQGACVTPGFNDAHCHTTWFGLTLASVNVEKLGSMEELYAKVEQAAKNTPEGEWINATGFAQQDYNDEYPSLEVLDRITHGRPLFMRKVSGHAAIANTRALELAGILDPDFQVPAGGKVVRDDNGNPTGLVEETAQSLIQDLIRPYSQDAIVEALDLATAQYAKEGITSFGEAGIAAGWIGHSPVEVTAYMRARREGKLRARAQLMPMIEALHTINAHPSDDYGVGLDLGAVTGFGDDWVNIGPTKVFMDGAMSGETAALTKNYHGKDHPGYLQEDPEVLRQQILTAYQSGWSLAVHAIGDLACNEATRFITEAVDKFGAPASGVPNRIEHAGMVADELIPTLAKYNIAVTPQAAFADAIGDSMNTSLGDERVRLLYRAKSFIEAGVLVPGTSDRPCADGNVMRGIQSFVDRRTRSGDVFGSEAECITPQQALEAYTSVAAEASGHGDIKGTVTPGKLADLVFLDTDPTAVDPTTIAQIPVRATMVGGEFTHREL</sequence>
<accession>A0A2N6VLP3</accession>
<dbReference type="SUPFAM" id="SSF51556">
    <property type="entry name" value="Metallo-dependent hydrolases"/>
    <property type="match status" value="1"/>
</dbReference>
<dbReference type="EMBL" id="PNHK01000003">
    <property type="protein sequence ID" value="PMD05055.1"/>
    <property type="molecule type" value="Genomic_DNA"/>
</dbReference>
<dbReference type="RefSeq" id="WP_102238996.1">
    <property type="nucleotide sequence ID" value="NZ_PNHK01000003.1"/>
</dbReference>
<reference evidence="2 3" key="1">
    <citation type="submission" date="2017-09" db="EMBL/GenBank/DDBJ databases">
        <title>Bacterial strain isolated from the female urinary microbiota.</title>
        <authorList>
            <person name="Thomas-White K."/>
            <person name="Kumar N."/>
            <person name="Forster S."/>
            <person name="Putonti C."/>
            <person name="Lawley T."/>
            <person name="Wolfe A.J."/>
        </authorList>
    </citation>
    <scope>NUCLEOTIDE SEQUENCE [LARGE SCALE GENOMIC DNA]</scope>
    <source>
        <strain evidence="2 3">UMB1301</strain>
    </source>
</reference>
<feature type="domain" description="Amidohydrolase 3" evidence="1">
    <location>
        <begin position="48"/>
        <end position="540"/>
    </location>
</feature>
<dbReference type="GO" id="GO:0016810">
    <property type="term" value="F:hydrolase activity, acting on carbon-nitrogen (but not peptide) bonds"/>
    <property type="evidence" value="ECO:0007669"/>
    <property type="project" value="InterPro"/>
</dbReference>
<evidence type="ECO:0000313" key="3">
    <source>
        <dbReference type="Proteomes" id="UP000235598"/>
    </source>
</evidence>
<dbReference type="CDD" id="cd01300">
    <property type="entry name" value="YtcJ_like"/>
    <property type="match status" value="1"/>
</dbReference>
<dbReference type="PANTHER" id="PTHR22642">
    <property type="entry name" value="IMIDAZOLONEPROPIONASE"/>
    <property type="match status" value="1"/>
</dbReference>
<organism evidence="2 3">
    <name type="scientific">Brevibacterium paucivorans</name>
    <dbReference type="NCBI Taxonomy" id="170994"/>
    <lineage>
        <taxon>Bacteria</taxon>
        <taxon>Bacillati</taxon>
        <taxon>Actinomycetota</taxon>
        <taxon>Actinomycetes</taxon>
        <taxon>Micrococcales</taxon>
        <taxon>Brevibacteriaceae</taxon>
        <taxon>Brevibacterium</taxon>
    </lineage>
</organism>
<keyword evidence="2" id="KW-0378">Hydrolase</keyword>
<dbReference type="InterPro" id="IPR032466">
    <property type="entry name" value="Metal_Hydrolase"/>
</dbReference>
<name>A0A2N6VLP3_9MICO</name>
<dbReference type="Gene3D" id="3.20.20.140">
    <property type="entry name" value="Metal-dependent hydrolases"/>
    <property type="match status" value="1"/>
</dbReference>
<dbReference type="InterPro" id="IPR011059">
    <property type="entry name" value="Metal-dep_hydrolase_composite"/>
</dbReference>
<dbReference type="InterPro" id="IPR013108">
    <property type="entry name" value="Amidohydro_3"/>
</dbReference>
<dbReference type="Gene3D" id="3.10.310.70">
    <property type="match status" value="1"/>
</dbReference>
<dbReference type="AlphaFoldDB" id="A0A2N6VLP3"/>
<dbReference type="Proteomes" id="UP000235598">
    <property type="component" value="Unassembled WGS sequence"/>
</dbReference>
<dbReference type="SUPFAM" id="SSF51338">
    <property type="entry name" value="Composite domain of metallo-dependent hydrolases"/>
    <property type="match status" value="1"/>
</dbReference>
<proteinExistence type="predicted"/>
<dbReference type="OrthoDB" id="3173428at2"/>